<dbReference type="Proteomes" id="UP000029843">
    <property type="component" value="Unassembled WGS sequence"/>
</dbReference>
<proteinExistence type="predicted"/>
<evidence type="ECO:0000313" key="2">
    <source>
        <dbReference type="Proteomes" id="UP000029843"/>
    </source>
</evidence>
<sequence length="406" mass="48050">MKEQVNVSTVNEHELAIIKEALRSYVYFLSDILVIRFGLHYLIRLNEHSIFFGCITDCLYEIKEERKKLGELSELYFSNKFETKPHMDSVGKIINNFIFNALASKPCTKDIYTYQARAIKNKDIEDRSKEQSLWESLYHNNLTFFKSVNSRVASLRKFNTRCDFFYKRNSKIDWLKHFKDKPFSKDIINAYSYYSGLLDEIELFTNKNTENDFIKFLIKVGSLDKNFPYYANSSPVEQNLQTLIDKSPSKEDFLKKMDGFYAQLKHNKSLLLSESKAFRDFYKDNRCFIKDKKKLRNNLIAIYVILKEEEMQIEKKSQLAISVDSIFKQSSEDEKTFLNFGEFSPDYITRIKQKLISSFNTKDGANILVQNDKYAQAIKTQYPFIEKFALFRTKWFQYHPVGLIRQ</sequence>
<evidence type="ECO:0000313" key="1">
    <source>
        <dbReference type="EMBL" id="KGJ87637.1"/>
    </source>
</evidence>
<gene>
    <name evidence="1" type="ORF">ND2E_4375</name>
</gene>
<dbReference type="EMBL" id="JQED01000053">
    <property type="protein sequence ID" value="KGJ87637.1"/>
    <property type="molecule type" value="Genomic_DNA"/>
</dbReference>
<comment type="caution">
    <text evidence="1">The sequence shown here is derived from an EMBL/GenBank/DDBJ whole genome shotgun (WGS) entry which is preliminary data.</text>
</comment>
<organism evidence="1 2">
    <name type="scientific">Colwellia psychrerythraea</name>
    <name type="common">Vibrio psychroerythus</name>
    <dbReference type="NCBI Taxonomy" id="28229"/>
    <lineage>
        <taxon>Bacteria</taxon>
        <taxon>Pseudomonadati</taxon>
        <taxon>Pseudomonadota</taxon>
        <taxon>Gammaproteobacteria</taxon>
        <taxon>Alteromonadales</taxon>
        <taxon>Colwelliaceae</taxon>
        <taxon>Colwellia</taxon>
    </lineage>
</organism>
<dbReference type="PATRIC" id="fig|28229.4.peg.3739"/>
<reference evidence="1 2" key="1">
    <citation type="submission" date="2014-08" db="EMBL/GenBank/DDBJ databases">
        <title>Genomic and Phenotypic Diversity of Colwellia psychrerythraea strains from Disparate Marine Basins.</title>
        <authorList>
            <person name="Techtmann S.M."/>
            <person name="Stelling S.C."/>
            <person name="Utturkar S.M."/>
            <person name="Alshibli N."/>
            <person name="Harris A."/>
            <person name="Brown S.D."/>
            <person name="Hazen T.C."/>
        </authorList>
    </citation>
    <scope>NUCLEOTIDE SEQUENCE [LARGE SCALE GENOMIC DNA]</scope>
    <source>
        <strain evidence="1 2">ND2E</strain>
    </source>
</reference>
<dbReference type="RefSeq" id="WP_033095335.1">
    <property type="nucleotide sequence ID" value="NZ_JQED01000053.1"/>
</dbReference>
<dbReference type="AlphaFoldDB" id="A0A099KCA8"/>
<protein>
    <submittedName>
        <fullName evidence="1">Uncharacterized protein</fullName>
    </submittedName>
</protein>
<name>A0A099KCA8_COLPS</name>
<accession>A0A099KCA8</accession>